<dbReference type="GO" id="GO:0016787">
    <property type="term" value="F:hydrolase activity"/>
    <property type="evidence" value="ECO:0007669"/>
    <property type="project" value="UniProtKB-KW"/>
</dbReference>
<dbReference type="InterPro" id="IPR029058">
    <property type="entry name" value="AB_hydrolase_fold"/>
</dbReference>
<reference evidence="6 7" key="1">
    <citation type="submission" date="2019-10" db="EMBL/GenBank/DDBJ databases">
        <authorList>
            <person name="Palmer J.M."/>
        </authorList>
    </citation>
    <scope>NUCLEOTIDE SEQUENCE [LARGE SCALE GENOMIC DNA]</scope>
    <source>
        <strain evidence="6 7">TWF694</strain>
    </source>
</reference>
<keyword evidence="2 3" id="KW-0378">Hydrolase</keyword>
<protein>
    <recommendedName>
        <fullName evidence="3">Carboxylic ester hydrolase</fullName>
        <ecNumber evidence="3">3.1.1.-</ecNumber>
    </recommendedName>
</protein>
<dbReference type="EMBL" id="JAVHJO010000007">
    <property type="protein sequence ID" value="KAK6538794.1"/>
    <property type="molecule type" value="Genomic_DNA"/>
</dbReference>
<organism evidence="6 7">
    <name type="scientific">Orbilia ellipsospora</name>
    <dbReference type="NCBI Taxonomy" id="2528407"/>
    <lineage>
        <taxon>Eukaryota</taxon>
        <taxon>Fungi</taxon>
        <taxon>Dikarya</taxon>
        <taxon>Ascomycota</taxon>
        <taxon>Pezizomycotina</taxon>
        <taxon>Orbiliomycetes</taxon>
        <taxon>Orbiliales</taxon>
        <taxon>Orbiliaceae</taxon>
        <taxon>Orbilia</taxon>
    </lineage>
</organism>
<evidence type="ECO:0000256" key="1">
    <source>
        <dbReference type="ARBA" id="ARBA00005964"/>
    </source>
</evidence>
<keyword evidence="3" id="KW-0732">Signal</keyword>
<proteinExistence type="inferred from homology"/>
<dbReference type="Pfam" id="PF00135">
    <property type="entry name" value="COesterase"/>
    <property type="match status" value="1"/>
</dbReference>
<evidence type="ECO:0000313" key="6">
    <source>
        <dbReference type="EMBL" id="KAK6538794.1"/>
    </source>
</evidence>
<dbReference type="InterPro" id="IPR019819">
    <property type="entry name" value="Carboxylesterase_B_CS"/>
</dbReference>
<dbReference type="PROSITE" id="PS00941">
    <property type="entry name" value="CARBOXYLESTERASE_B_2"/>
    <property type="match status" value="1"/>
</dbReference>
<dbReference type="EC" id="3.1.1.-" evidence="3"/>
<dbReference type="AlphaFoldDB" id="A0AAV9X9M5"/>
<feature type="region of interest" description="Disordered" evidence="4">
    <location>
        <begin position="19"/>
        <end position="39"/>
    </location>
</feature>
<dbReference type="Proteomes" id="UP001365542">
    <property type="component" value="Unassembled WGS sequence"/>
</dbReference>
<name>A0AAV9X9M5_9PEZI</name>
<keyword evidence="7" id="KW-1185">Reference proteome</keyword>
<dbReference type="Gene3D" id="3.40.50.1820">
    <property type="entry name" value="alpha/beta hydrolase"/>
    <property type="match status" value="1"/>
</dbReference>
<feature type="signal peptide" evidence="3">
    <location>
        <begin position="1"/>
        <end position="17"/>
    </location>
</feature>
<dbReference type="SUPFAM" id="SSF53474">
    <property type="entry name" value="alpha/beta-Hydrolases"/>
    <property type="match status" value="1"/>
</dbReference>
<feature type="compositionally biased region" description="Low complexity" evidence="4">
    <location>
        <begin position="19"/>
        <end position="32"/>
    </location>
</feature>
<evidence type="ECO:0000256" key="2">
    <source>
        <dbReference type="ARBA" id="ARBA00022801"/>
    </source>
</evidence>
<feature type="domain" description="Carboxylesterase type B" evidence="5">
    <location>
        <begin position="35"/>
        <end position="549"/>
    </location>
</feature>
<dbReference type="InterPro" id="IPR002018">
    <property type="entry name" value="CarbesteraseB"/>
</dbReference>
<comment type="caution">
    <text evidence="6">The sequence shown here is derived from an EMBL/GenBank/DDBJ whole genome shotgun (WGS) entry which is preliminary data.</text>
</comment>
<evidence type="ECO:0000259" key="5">
    <source>
        <dbReference type="Pfam" id="PF00135"/>
    </source>
</evidence>
<gene>
    <name evidence="6" type="ORF">TWF694_010360</name>
</gene>
<dbReference type="PROSITE" id="PS00122">
    <property type="entry name" value="CARBOXYLESTERASE_B_1"/>
    <property type="match status" value="1"/>
</dbReference>
<evidence type="ECO:0000313" key="7">
    <source>
        <dbReference type="Proteomes" id="UP001365542"/>
    </source>
</evidence>
<comment type="similarity">
    <text evidence="1 3">Belongs to the type-B carboxylesterase/lipase family.</text>
</comment>
<sequence length="573" mass="63054">MKFLSSLILLGAAAVNAIPTDSSDSSDNKPPSSTAPSVRITNGTVTGIYNPQWKQDFFLSIPYAEPPMGNLRFRPPQYIQTKRNVVAQAYGPHCYGYGSDQWGFNVSEDCLTLNVIRPAGVKSNAKLPVAVWIHGGGFVEGGAGDPRYNLTWLVNQSVNLGTPMIAVSMNYRVAGWGFLSSRQVANSHNLNIGMKDQRLALHWVKENIAAFGGDASKVTIFGESAGAFSVSMHQIAFGGRDDKLFRGAIMESGSAIFYQAWGYPDAYQQNYDALLDAVNCTDAVDSLQCLRGVEVGKLNDALNTTNAAVFTAVVDDAFVPDSPASAYREGRYVKVPTIIGTNDDEGCSFGELGLNTTEQIYGYLLATTKYKNSTIDRLLEIYNESVSVPDASNFTHPDEGSMLFGSQYHRTAAIVGDQFFIHGKRFIAQRLSHDNVNVWAYRFRARPNGFADWFRAGHFSEVSFVFYNLHSEGYDIGFVWPGESVDPMGGPDAEKYRALSDFMSKSWVRFVVSGDPSVGIDAKKDVKWLKYKDGTGASQIVFDIAPNSSYMETDDYRKEGIQLMIDSMMQNGE</sequence>
<feature type="chain" id="PRO_5043101060" description="Carboxylic ester hydrolase" evidence="3">
    <location>
        <begin position="18"/>
        <end position="573"/>
    </location>
</feature>
<dbReference type="PANTHER" id="PTHR11559">
    <property type="entry name" value="CARBOXYLESTERASE"/>
    <property type="match status" value="1"/>
</dbReference>
<accession>A0AAV9X9M5</accession>
<evidence type="ECO:0000256" key="3">
    <source>
        <dbReference type="RuleBase" id="RU361235"/>
    </source>
</evidence>
<evidence type="ECO:0000256" key="4">
    <source>
        <dbReference type="SAM" id="MobiDB-lite"/>
    </source>
</evidence>
<dbReference type="InterPro" id="IPR019826">
    <property type="entry name" value="Carboxylesterase_B_AS"/>
</dbReference>
<dbReference type="InterPro" id="IPR050309">
    <property type="entry name" value="Type-B_Carboxylest/Lipase"/>
</dbReference>